<evidence type="ECO:0000256" key="5">
    <source>
        <dbReference type="ARBA" id="ARBA00022692"/>
    </source>
</evidence>
<protein>
    <submittedName>
        <fullName evidence="13">Outer membrane protein (Porin)</fullName>
    </submittedName>
</protein>
<keyword evidence="5" id="KW-0812">Transmembrane</keyword>
<dbReference type="GO" id="GO:0015288">
    <property type="term" value="F:porin activity"/>
    <property type="evidence" value="ECO:0007669"/>
    <property type="project" value="UniProtKB-KW"/>
</dbReference>
<keyword evidence="7" id="KW-0406">Ion transport</keyword>
<dbReference type="GO" id="GO:0046930">
    <property type="term" value="C:pore complex"/>
    <property type="evidence" value="ECO:0007669"/>
    <property type="project" value="UniProtKB-KW"/>
</dbReference>
<name>A0A1G8NQH3_9BURK</name>
<keyword evidence="8" id="KW-0626">Porin</keyword>
<evidence type="ECO:0000256" key="7">
    <source>
        <dbReference type="ARBA" id="ARBA00023065"/>
    </source>
</evidence>
<dbReference type="RefSeq" id="WP_090695925.1">
    <property type="nucleotide sequence ID" value="NZ_CADERL010000010.1"/>
</dbReference>
<dbReference type="Pfam" id="PF13609">
    <property type="entry name" value="Porin_4"/>
    <property type="match status" value="1"/>
</dbReference>
<dbReference type="GO" id="GO:0006811">
    <property type="term" value="P:monoatomic ion transport"/>
    <property type="evidence" value="ECO:0007669"/>
    <property type="project" value="UniProtKB-KW"/>
</dbReference>
<feature type="signal peptide" evidence="11">
    <location>
        <begin position="1"/>
        <end position="20"/>
    </location>
</feature>
<evidence type="ECO:0000256" key="6">
    <source>
        <dbReference type="ARBA" id="ARBA00022729"/>
    </source>
</evidence>
<feature type="chain" id="PRO_5011609311" evidence="11">
    <location>
        <begin position="21"/>
        <end position="374"/>
    </location>
</feature>
<dbReference type="OrthoDB" id="8676354at2"/>
<comment type="subcellular location">
    <subcellularLocation>
        <location evidence="1">Cell outer membrane</location>
        <topology evidence="1">Multi-pass membrane protein</topology>
    </subcellularLocation>
</comment>
<evidence type="ECO:0000256" key="4">
    <source>
        <dbReference type="ARBA" id="ARBA00022452"/>
    </source>
</evidence>
<evidence type="ECO:0000256" key="10">
    <source>
        <dbReference type="ARBA" id="ARBA00023237"/>
    </source>
</evidence>
<dbReference type="Gene3D" id="2.40.160.10">
    <property type="entry name" value="Porin"/>
    <property type="match status" value="1"/>
</dbReference>
<dbReference type="EMBL" id="FNCJ01000036">
    <property type="protein sequence ID" value="SDI82412.1"/>
    <property type="molecule type" value="Genomic_DNA"/>
</dbReference>
<dbReference type="InterPro" id="IPR050298">
    <property type="entry name" value="Gram-neg_bact_OMP"/>
</dbReference>
<dbReference type="InterPro" id="IPR033900">
    <property type="entry name" value="Gram_neg_porin_domain"/>
</dbReference>
<evidence type="ECO:0000256" key="3">
    <source>
        <dbReference type="ARBA" id="ARBA00022448"/>
    </source>
</evidence>
<accession>A0A1G8NQH3</accession>
<evidence type="ECO:0000256" key="1">
    <source>
        <dbReference type="ARBA" id="ARBA00004571"/>
    </source>
</evidence>
<evidence type="ECO:0000259" key="12">
    <source>
        <dbReference type="Pfam" id="PF13609"/>
    </source>
</evidence>
<keyword evidence="9" id="KW-0472">Membrane</keyword>
<keyword evidence="6 11" id="KW-0732">Signal</keyword>
<evidence type="ECO:0000256" key="11">
    <source>
        <dbReference type="SAM" id="SignalP"/>
    </source>
</evidence>
<evidence type="ECO:0000256" key="8">
    <source>
        <dbReference type="ARBA" id="ARBA00023114"/>
    </source>
</evidence>
<dbReference type="PANTHER" id="PTHR34501">
    <property type="entry name" value="PROTEIN YDDL-RELATED"/>
    <property type="match status" value="1"/>
</dbReference>
<proteinExistence type="predicted"/>
<sequence>MKAKINFAATIAVLSSAVYAESSVTLYGVIDSGFLYQTTSASSFASKAPNTGAVVQLKDGGIYQSIWGVKGSEEIGNGYKVNFKLQGAFNSGNGKSGLGDTADETAIFNQQSTVGISGPFGTFDAGRQFTPMIYAMADTDVRSAQYFGSILTAWLGMNQAAGWQGASTNGPLGALWDSNALVYQSPKIYGVSLALEYAPGGVPGQIQGRTRESAVLKYANYGLNLSAVYYNGHDTNPSPTTVPAGVSNNRFYYLGAMYTFHSLSVAGSYGVGRNPANPGRVDYELISVGVGYRVFPTLKLTSGYYHLKDRNDGVNHSTEVAIGTEYSLSKATLGYVQVGYVHNKGTMNQAITYGAPVAPGVSTTAAMIGVRHNF</sequence>
<dbReference type="InterPro" id="IPR023614">
    <property type="entry name" value="Porin_dom_sf"/>
</dbReference>
<keyword evidence="10" id="KW-0998">Cell outer membrane</keyword>
<organism evidence="13 14">
    <name type="scientific">Paraburkholderia phenazinium</name>
    <dbReference type="NCBI Taxonomy" id="60549"/>
    <lineage>
        <taxon>Bacteria</taxon>
        <taxon>Pseudomonadati</taxon>
        <taxon>Pseudomonadota</taxon>
        <taxon>Betaproteobacteria</taxon>
        <taxon>Burkholderiales</taxon>
        <taxon>Burkholderiaceae</taxon>
        <taxon>Paraburkholderia</taxon>
    </lineage>
</organism>
<dbReference type="CDD" id="cd00342">
    <property type="entry name" value="gram_neg_porins"/>
    <property type="match status" value="1"/>
</dbReference>
<gene>
    <name evidence="13" type="ORF">SAMN05216466_13637</name>
</gene>
<dbReference type="AlphaFoldDB" id="A0A1G8NQH3"/>
<dbReference type="GO" id="GO:0009279">
    <property type="term" value="C:cell outer membrane"/>
    <property type="evidence" value="ECO:0007669"/>
    <property type="project" value="UniProtKB-SubCell"/>
</dbReference>
<evidence type="ECO:0000256" key="9">
    <source>
        <dbReference type="ARBA" id="ARBA00023136"/>
    </source>
</evidence>
<dbReference type="SUPFAM" id="SSF56935">
    <property type="entry name" value="Porins"/>
    <property type="match status" value="1"/>
</dbReference>
<evidence type="ECO:0000256" key="2">
    <source>
        <dbReference type="ARBA" id="ARBA00011233"/>
    </source>
</evidence>
<keyword evidence="3" id="KW-0813">Transport</keyword>
<dbReference type="Proteomes" id="UP000199706">
    <property type="component" value="Unassembled WGS sequence"/>
</dbReference>
<comment type="subunit">
    <text evidence="2">Homotrimer.</text>
</comment>
<keyword evidence="4" id="KW-1134">Transmembrane beta strand</keyword>
<evidence type="ECO:0000313" key="13">
    <source>
        <dbReference type="EMBL" id="SDI82412.1"/>
    </source>
</evidence>
<evidence type="ECO:0000313" key="14">
    <source>
        <dbReference type="Proteomes" id="UP000199706"/>
    </source>
</evidence>
<feature type="domain" description="Porin" evidence="12">
    <location>
        <begin position="9"/>
        <end position="346"/>
    </location>
</feature>
<dbReference type="PANTHER" id="PTHR34501:SF9">
    <property type="entry name" value="MAJOR OUTER MEMBRANE PROTEIN P.IA"/>
    <property type="match status" value="1"/>
</dbReference>
<reference evidence="13 14" key="1">
    <citation type="submission" date="2016-10" db="EMBL/GenBank/DDBJ databases">
        <authorList>
            <person name="de Groot N.N."/>
        </authorList>
    </citation>
    <scope>NUCLEOTIDE SEQUENCE [LARGE SCALE GENOMIC DNA]</scope>
    <source>
        <strain evidence="13 14">LMG 2247</strain>
    </source>
</reference>